<evidence type="ECO:0000256" key="3">
    <source>
        <dbReference type="ARBA" id="ARBA00022516"/>
    </source>
</evidence>
<comment type="similarity">
    <text evidence="2 10">Belongs to the fatty acyl-CoA reductase family.</text>
</comment>
<feature type="transmembrane region" description="Helical" evidence="10">
    <location>
        <begin position="475"/>
        <end position="496"/>
    </location>
</feature>
<evidence type="ECO:0000256" key="10">
    <source>
        <dbReference type="RuleBase" id="RU363097"/>
    </source>
</evidence>
<proteinExistence type="inferred from homology"/>
<feature type="transmembrane region" description="Helical" evidence="10">
    <location>
        <begin position="353"/>
        <end position="377"/>
    </location>
</feature>
<keyword evidence="8 10" id="KW-0472">Membrane</keyword>
<evidence type="ECO:0000256" key="4">
    <source>
        <dbReference type="ARBA" id="ARBA00022692"/>
    </source>
</evidence>
<keyword evidence="10" id="KW-0560">Oxidoreductase</keyword>
<dbReference type="GO" id="GO:0016020">
    <property type="term" value="C:membrane"/>
    <property type="evidence" value="ECO:0007669"/>
    <property type="project" value="UniProtKB-SubCell"/>
</dbReference>
<dbReference type="PANTHER" id="PTHR11011">
    <property type="entry name" value="MALE STERILITY PROTEIN 2-RELATED"/>
    <property type="match status" value="1"/>
</dbReference>
<keyword evidence="7 10" id="KW-0443">Lipid metabolism</keyword>
<dbReference type="GO" id="GO:0035336">
    <property type="term" value="P:long-chain fatty-acyl-CoA metabolic process"/>
    <property type="evidence" value="ECO:0007669"/>
    <property type="project" value="TreeGrafter"/>
</dbReference>
<dbReference type="InterPro" id="IPR026055">
    <property type="entry name" value="FAR"/>
</dbReference>
<sequence length="504" mass="57192">MEIDTSKSEIVQFYRDKNVFITGASGFLGRLLVEKLLRLCDVKKLYILLRQKKGVTPKERLHSVFQVPLFDPLRALKPNFMEKIELVEGDVGAPGLGIAEDMKALLVEKIHVVFHGAATVRFEEPMKRAAAINVRGCRDITLLCKEMKNLKAFLHVSTAYCNCPRAEIGEMFYNPPLTADNLLKLTECLSDEQLGQISQTIMGDWPNTYAFTKAIAENAIENYAIGLPVCVYRPGIVISTFKEPIEGWIDNLYGPSGIVAGTAAGLIRVANADPDARADFVPADLCINGMMAAAYKTYLLGPDTEIPIFNFTTAKENPLTYGNFNKIIRAHGAKMPPIQAVWYLTLTEIKSKFWFNIFCFLIHTIPAFLIDTILICLRKPPQALKIYRKIHKFADVLAYFALRSWSFQTHNLQALMNGLNKTDRQLFNFDMNSFTWDEMILSNARGIRKFIMKEDESNIPAAKRKMFFLHIIHRTFQFALFCIFMWFTSAVLSPALRYGLHRLS</sequence>
<name>A0A6H5HM56_9HEMI</name>
<dbReference type="CDD" id="cd05236">
    <property type="entry name" value="FAR-N_SDR_e"/>
    <property type="match status" value="1"/>
</dbReference>
<evidence type="ECO:0000256" key="7">
    <source>
        <dbReference type="ARBA" id="ARBA00023098"/>
    </source>
</evidence>
<evidence type="ECO:0000256" key="2">
    <source>
        <dbReference type="ARBA" id="ARBA00005928"/>
    </source>
</evidence>
<dbReference type="AlphaFoldDB" id="A0A6H5HM56"/>
<evidence type="ECO:0000256" key="1">
    <source>
        <dbReference type="ARBA" id="ARBA00004141"/>
    </source>
</evidence>
<dbReference type="CDD" id="cd09071">
    <property type="entry name" value="FAR_C"/>
    <property type="match status" value="1"/>
</dbReference>
<dbReference type="OrthoDB" id="429813at2759"/>
<gene>
    <name evidence="11" type="ORF">NTEN_LOCUS22963</name>
</gene>
<dbReference type="InterPro" id="IPR013120">
    <property type="entry name" value="FAR_NAD-bd"/>
</dbReference>
<dbReference type="EMBL" id="CADCXU010033924">
    <property type="protein sequence ID" value="CAB0019251.1"/>
    <property type="molecule type" value="Genomic_DNA"/>
</dbReference>
<reference evidence="11 12" key="1">
    <citation type="submission" date="2020-02" db="EMBL/GenBank/DDBJ databases">
        <authorList>
            <person name="Ferguson B K."/>
        </authorList>
    </citation>
    <scope>NUCLEOTIDE SEQUENCE [LARGE SCALE GENOMIC DNA]</scope>
</reference>
<keyword evidence="5 10" id="KW-0521">NADP</keyword>
<evidence type="ECO:0000256" key="6">
    <source>
        <dbReference type="ARBA" id="ARBA00022989"/>
    </source>
</evidence>
<dbReference type="PANTHER" id="PTHR11011:SF60">
    <property type="entry name" value="FATTY ACYL-COA REDUCTASE-RELATED"/>
    <property type="match status" value="1"/>
</dbReference>
<evidence type="ECO:0000313" key="12">
    <source>
        <dbReference type="Proteomes" id="UP000479000"/>
    </source>
</evidence>
<evidence type="ECO:0000256" key="8">
    <source>
        <dbReference type="ARBA" id="ARBA00023136"/>
    </source>
</evidence>
<dbReference type="EC" id="1.2.1.84" evidence="10"/>
<dbReference type="GO" id="GO:0080019">
    <property type="term" value="F:alcohol-forming very long-chain fatty acyl-CoA reductase activity"/>
    <property type="evidence" value="ECO:0007669"/>
    <property type="project" value="InterPro"/>
</dbReference>
<accession>A0A6H5HM56</accession>
<keyword evidence="3 10" id="KW-0444">Lipid biosynthesis</keyword>
<dbReference type="Pfam" id="PF07993">
    <property type="entry name" value="NAD_binding_4"/>
    <property type="match status" value="1"/>
</dbReference>
<comment type="function">
    <text evidence="10">Catalyzes the reduction of fatty acyl-CoA to fatty alcohols.</text>
</comment>
<keyword evidence="6 10" id="KW-1133">Transmembrane helix</keyword>
<organism evidence="11 12">
    <name type="scientific">Nesidiocoris tenuis</name>
    <dbReference type="NCBI Taxonomy" id="355587"/>
    <lineage>
        <taxon>Eukaryota</taxon>
        <taxon>Metazoa</taxon>
        <taxon>Ecdysozoa</taxon>
        <taxon>Arthropoda</taxon>
        <taxon>Hexapoda</taxon>
        <taxon>Insecta</taxon>
        <taxon>Pterygota</taxon>
        <taxon>Neoptera</taxon>
        <taxon>Paraneoptera</taxon>
        <taxon>Hemiptera</taxon>
        <taxon>Heteroptera</taxon>
        <taxon>Panheteroptera</taxon>
        <taxon>Cimicomorpha</taxon>
        <taxon>Miridae</taxon>
        <taxon>Dicyphina</taxon>
        <taxon>Nesidiocoris</taxon>
    </lineage>
</organism>
<dbReference type="Gene3D" id="3.40.50.720">
    <property type="entry name" value="NAD(P)-binding Rossmann-like Domain"/>
    <property type="match status" value="1"/>
</dbReference>
<protein>
    <recommendedName>
        <fullName evidence="10">Fatty acyl-CoA reductase</fullName>
        <ecNumber evidence="10">1.2.1.84</ecNumber>
    </recommendedName>
</protein>
<dbReference type="GO" id="GO:0102965">
    <property type="term" value="F:alcohol-forming long-chain fatty acyl-CoA reductase activity"/>
    <property type="evidence" value="ECO:0007669"/>
    <property type="project" value="UniProtKB-EC"/>
</dbReference>
<comment type="subcellular location">
    <subcellularLocation>
        <location evidence="1">Membrane</location>
        <topology evidence="1">Multi-pass membrane protein</topology>
    </subcellularLocation>
</comment>
<evidence type="ECO:0000256" key="5">
    <source>
        <dbReference type="ARBA" id="ARBA00022857"/>
    </source>
</evidence>
<dbReference type="Pfam" id="PF03015">
    <property type="entry name" value="Sterile"/>
    <property type="match status" value="1"/>
</dbReference>
<keyword evidence="12" id="KW-1185">Reference proteome</keyword>
<dbReference type="SUPFAM" id="SSF51735">
    <property type="entry name" value="NAD(P)-binding Rossmann-fold domains"/>
    <property type="match status" value="1"/>
</dbReference>
<comment type="catalytic activity">
    <reaction evidence="9 10">
        <text>a long-chain fatty acyl-CoA + 2 NADPH + 2 H(+) = a long-chain primary fatty alcohol + 2 NADP(+) + CoA</text>
        <dbReference type="Rhea" id="RHEA:52716"/>
        <dbReference type="ChEBI" id="CHEBI:15378"/>
        <dbReference type="ChEBI" id="CHEBI:57287"/>
        <dbReference type="ChEBI" id="CHEBI:57783"/>
        <dbReference type="ChEBI" id="CHEBI:58349"/>
        <dbReference type="ChEBI" id="CHEBI:77396"/>
        <dbReference type="ChEBI" id="CHEBI:83139"/>
        <dbReference type="EC" id="1.2.1.84"/>
    </reaction>
</comment>
<keyword evidence="4 10" id="KW-0812">Transmembrane</keyword>
<dbReference type="InterPro" id="IPR036291">
    <property type="entry name" value="NAD(P)-bd_dom_sf"/>
</dbReference>
<dbReference type="FunFam" id="3.40.50.720:FF:000143">
    <property type="entry name" value="Fatty acyl-CoA reductase"/>
    <property type="match status" value="1"/>
</dbReference>
<dbReference type="InterPro" id="IPR033640">
    <property type="entry name" value="FAR_C"/>
</dbReference>
<evidence type="ECO:0000313" key="11">
    <source>
        <dbReference type="EMBL" id="CAB0019251.1"/>
    </source>
</evidence>
<dbReference type="Proteomes" id="UP000479000">
    <property type="component" value="Unassembled WGS sequence"/>
</dbReference>
<evidence type="ECO:0000256" key="9">
    <source>
        <dbReference type="ARBA" id="ARBA00052530"/>
    </source>
</evidence>
<dbReference type="GO" id="GO:0005777">
    <property type="term" value="C:peroxisome"/>
    <property type="evidence" value="ECO:0007669"/>
    <property type="project" value="TreeGrafter"/>
</dbReference>